<dbReference type="Gene3D" id="1.10.260.40">
    <property type="entry name" value="lambda repressor-like DNA-binding domains"/>
    <property type="match status" value="1"/>
</dbReference>
<reference evidence="3 4" key="1">
    <citation type="journal article" date="2015" name="Stand. Genomic Sci.">
        <title>Genomic Encyclopedia of Bacterial and Archaeal Type Strains, Phase III: the genomes of soil and plant-associated and newly described type strains.</title>
        <authorList>
            <person name="Whitman W.B."/>
            <person name="Woyke T."/>
            <person name="Klenk H.P."/>
            <person name="Zhou Y."/>
            <person name="Lilburn T.G."/>
            <person name="Beck B.J."/>
            <person name="De Vos P."/>
            <person name="Vandamme P."/>
            <person name="Eisen J.A."/>
            <person name="Garrity G."/>
            <person name="Hugenholtz P."/>
            <person name="Kyrpides N.C."/>
        </authorList>
    </citation>
    <scope>NUCLEOTIDE SEQUENCE [LARGE SCALE GENOMIC DNA]</scope>
    <source>
        <strain evidence="3 4">CGMCC 1.10136</strain>
    </source>
</reference>
<protein>
    <submittedName>
        <fullName evidence="3">Helix-turn-helix protein</fullName>
    </submittedName>
</protein>
<keyword evidence="4" id="KW-1185">Reference proteome</keyword>
<name>A0A562LRU4_9GAMM</name>
<organism evidence="3 4">
    <name type="scientific">Aerolutibacter ruishenii</name>
    <dbReference type="NCBI Taxonomy" id="686800"/>
    <lineage>
        <taxon>Bacteria</taxon>
        <taxon>Pseudomonadati</taxon>
        <taxon>Pseudomonadota</taxon>
        <taxon>Gammaproteobacteria</taxon>
        <taxon>Lysobacterales</taxon>
        <taxon>Lysobacteraceae</taxon>
        <taxon>Aerolutibacter</taxon>
    </lineage>
</organism>
<dbReference type="PROSITE" id="PS50943">
    <property type="entry name" value="HTH_CROC1"/>
    <property type="match status" value="1"/>
</dbReference>
<feature type="region of interest" description="Disordered" evidence="1">
    <location>
        <begin position="123"/>
        <end position="145"/>
    </location>
</feature>
<dbReference type="RefSeq" id="WP_144814958.1">
    <property type="nucleotide sequence ID" value="NZ_VLKP01000007.1"/>
</dbReference>
<evidence type="ECO:0000313" key="3">
    <source>
        <dbReference type="EMBL" id="TWI10339.1"/>
    </source>
</evidence>
<dbReference type="InterPro" id="IPR001387">
    <property type="entry name" value="Cro/C1-type_HTH"/>
</dbReference>
<dbReference type="AlphaFoldDB" id="A0A562LRU4"/>
<feature type="domain" description="HTH cro/C1-type" evidence="2">
    <location>
        <begin position="7"/>
        <end position="62"/>
    </location>
</feature>
<dbReference type="SMART" id="SM00530">
    <property type="entry name" value="HTH_XRE"/>
    <property type="match status" value="1"/>
</dbReference>
<dbReference type="CDD" id="cd00093">
    <property type="entry name" value="HTH_XRE"/>
    <property type="match status" value="1"/>
</dbReference>
<dbReference type="EMBL" id="VLKP01000007">
    <property type="protein sequence ID" value="TWI10339.1"/>
    <property type="molecule type" value="Genomic_DNA"/>
</dbReference>
<dbReference type="Proteomes" id="UP000316471">
    <property type="component" value="Unassembled WGS sequence"/>
</dbReference>
<proteinExistence type="predicted"/>
<evidence type="ECO:0000313" key="4">
    <source>
        <dbReference type="Proteomes" id="UP000316471"/>
    </source>
</evidence>
<evidence type="ECO:0000259" key="2">
    <source>
        <dbReference type="PROSITE" id="PS50943"/>
    </source>
</evidence>
<sequence>MTSQERIRLARRHAGLSQAALGAVVGVQRSAVSHWEATDGKHPSVNHLRAIALATGVQFEWLATGRGLMRPSAEAALDAIAAVDALLVDDPIEVRLIRAFRDTPMRARPPLVELAEQLAGMRTGRYRRERRDEERAPGHLAGTPE</sequence>
<comment type="caution">
    <text evidence="3">The sequence shown here is derived from an EMBL/GenBank/DDBJ whole genome shotgun (WGS) entry which is preliminary data.</text>
</comment>
<dbReference type="OrthoDB" id="9772064at2"/>
<evidence type="ECO:0000256" key="1">
    <source>
        <dbReference type="SAM" id="MobiDB-lite"/>
    </source>
</evidence>
<dbReference type="GO" id="GO:0003677">
    <property type="term" value="F:DNA binding"/>
    <property type="evidence" value="ECO:0007669"/>
    <property type="project" value="InterPro"/>
</dbReference>
<dbReference type="SUPFAM" id="SSF47413">
    <property type="entry name" value="lambda repressor-like DNA-binding domains"/>
    <property type="match status" value="1"/>
</dbReference>
<accession>A0A562LRU4</accession>
<dbReference type="InterPro" id="IPR010982">
    <property type="entry name" value="Lambda_DNA-bd_dom_sf"/>
</dbReference>
<gene>
    <name evidence="3" type="ORF">IP93_01918</name>
</gene>
<dbReference type="Pfam" id="PF01381">
    <property type="entry name" value="HTH_3"/>
    <property type="match status" value="1"/>
</dbReference>